<dbReference type="AlphaFoldDB" id="A0A1L7CQV6"/>
<evidence type="ECO:0000313" key="4">
    <source>
        <dbReference type="Proteomes" id="UP000185434"/>
    </source>
</evidence>
<feature type="region of interest" description="Disordered" evidence="1">
    <location>
        <begin position="242"/>
        <end position="294"/>
    </location>
</feature>
<dbReference type="InterPro" id="IPR003615">
    <property type="entry name" value="HNH_nuc"/>
</dbReference>
<keyword evidence="4" id="KW-1185">Reference proteome</keyword>
<feature type="domain" description="HNH nuclease" evidence="2">
    <location>
        <begin position="349"/>
        <end position="401"/>
    </location>
</feature>
<evidence type="ECO:0000256" key="1">
    <source>
        <dbReference type="SAM" id="MobiDB-lite"/>
    </source>
</evidence>
<reference evidence="3 4" key="1">
    <citation type="submission" date="2014-08" db="EMBL/GenBank/DDBJ databases">
        <title>Complete genome sequence of Corynebacterium frankenforstense ST18(T) (=DSM 45800(T)), isolated from raw cow milk.</title>
        <authorList>
            <person name="Ruckert C."/>
            <person name="Albersmeier A."/>
            <person name="Winkler A."/>
            <person name="Lipski A."/>
            <person name="Kalinowski J."/>
        </authorList>
    </citation>
    <scope>NUCLEOTIDE SEQUENCE [LARGE SCALE GENOMIC DNA]</scope>
    <source>
        <strain evidence="3 4">ST18</strain>
    </source>
</reference>
<dbReference type="Proteomes" id="UP000185434">
    <property type="component" value="Chromosome"/>
</dbReference>
<dbReference type="KEGG" id="cfk:CFRA_01670"/>
<dbReference type="CDD" id="cd00085">
    <property type="entry name" value="HNHc"/>
    <property type="match status" value="1"/>
</dbReference>
<dbReference type="STRING" id="1437875.CFRA_01670"/>
<dbReference type="Gene3D" id="1.10.30.50">
    <property type="match status" value="1"/>
</dbReference>
<protein>
    <recommendedName>
        <fullName evidence="2">HNH nuclease domain-containing protein</fullName>
    </recommendedName>
</protein>
<evidence type="ECO:0000259" key="2">
    <source>
        <dbReference type="SMART" id="SM00507"/>
    </source>
</evidence>
<sequence>MLGDMNLLDQLITVTRQGIGLAEGARGMSKHQLIELGVLPVDAQKIARVAREYFPVTSAKTNAIEAARANGHSIVTLDMIESFAAKVKNQRRAWGFRTRACRTAGTHDEVRKACRQLLDEYNGPAEPAPQTRSLQFINSKTKGQGLLFRGPSAEIGALRHAAHTAAAKAVGEDNVDAEACGEAFANFLSEGAPGSVVHAVVGLSLNEAVRIEDGHGDDIELVASDGSRMTGSEFLQRLLRQAGTTRPAAEPGDEAEAATAADAGTDDSRGHRDQATGNLAGLRPGGQLVPVPDTDAENAEDAADLELFAAEIPTRIPEMIFDADSMIMLVHPTQGPSNLYRTRRFANGKQRTMLGATFGVCAHPECNQPAEFCQADHDIAWVRGGMTNIDNLTPLCKYHNAANDDDPEGPVRHGRIERDGLDVYRVLPGGRKQRDATPTLARRMMAEHAARRTARAA</sequence>
<proteinExistence type="predicted"/>
<dbReference type="EMBL" id="CP009247">
    <property type="protein sequence ID" value="APT88199.1"/>
    <property type="molecule type" value="Genomic_DNA"/>
</dbReference>
<gene>
    <name evidence="3" type="ORF">CFRA_01670</name>
</gene>
<organism evidence="3 4">
    <name type="scientific">Corynebacterium frankenforstense DSM 45800</name>
    <dbReference type="NCBI Taxonomy" id="1437875"/>
    <lineage>
        <taxon>Bacteria</taxon>
        <taxon>Bacillati</taxon>
        <taxon>Actinomycetota</taxon>
        <taxon>Actinomycetes</taxon>
        <taxon>Mycobacteriales</taxon>
        <taxon>Corynebacteriaceae</taxon>
        <taxon>Corynebacterium</taxon>
    </lineage>
</organism>
<dbReference type="SMART" id="SM00507">
    <property type="entry name" value="HNHc"/>
    <property type="match status" value="1"/>
</dbReference>
<evidence type="ECO:0000313" key="3">
    <source>
        <dbReference type="EMBL" id="APT88199.1"/>
    </source>
</evidence>
<accession>A0A1L7CQV6</accession>
<name>A0A1L7CQV6_9CORY</name>